<evidence type="ECO:0000256" key="8">
    <source>
        <dbReference type="ARBA" id="ARBA00023125"/>
    </source>
</evidence>
<dbReference type="Proteomes" id="UP000193498">
    <property type="component" value="Unassembled WGS sequence"/>
</dbReference>
<dbReference type="InterPro" id="IPR027417">
    <property type="entry name" value="P-loop_NTPase"/>
</dbReference>
<feature type="region of interest" description="Disordered" evidence="12">
    <location>
        <begin position="896"/>
        <end position="974"/>
    </location>
</feature>
<keyword evidence="3" id="KW-0547">Nucleotide-binding</keyword>
<dbReference type="FunFam" id="3.40.50.10810:FF:000094">
    <property type="entry name" value="DNA excision repair protein ERCC-6"/>
    <property type="match status" value="1"/>
</dbReference>
<keyword evidence="10" id="KW-0539">Nucleus</keyword>
<protein>
    <recommendedName>
        <fullName evidence="17">DNA repair and recombination protein RAD26</fullName>
    </recommendedName>
</protein>
<dbReference type="CDD" id="cd22254">
    <property type="entry name" value="CSB_WHD"/>
    <property type="match status" value="1"/>
</dbReference>
<dbReference type="PROSITE" id="PS51192">
    <property type="entry name" value="HELICASE_ATP_BIND_1"/>
    <property type="match status" value="1"/>
</dbReference>
<dbReference type="EMBL" id="MCFE01000370">
    <property type="protein sequence ID" value="ORX90662.1"/>
    <property type="molecule type" value="Genomic_DNA"/>
</dbReference>
<dbReference type="GO" id="GO:0005634">
    <property type="term" value="C:nucleus"/>
    <property type="evidence" value="ECO:0007669"/>
    <property type="project" value="TreeGrafter"/>
</dbReference>
<evidence type="ECO:0000256" key="4">
    <source>
        <dbReference type="ARBA" id="ARBA00022763"/>
    </source>
</evidence>
<evidence type="ECO:0000313" key="15">
    <source>
        <dbReference type="EMBL" id="ORX90662.1"/>
    </source>
</evidence>
<feature type="compositionally biased region" description="Basic residues" evidence="12">
    <location>
        <begin position="366"/>
        <end position="376"/>
    </location>
</feature>
<evidence type="ECO:0000259" key="13">
    <source>
        <dbReference type="PROSITE" id="PS51192"/>
    </source>
</evidence>
<accession>A0A1Y1XY44</accession>
<reference evidence="15 16" key="1">
    <citation type="submission" date="2016-07" db="EMBL/GenBank/DDBJ databases">
        <title>Pervasive Adenine N6-methylation of Active Genes in Fungi.</title>
        <authorList>
            <consortium name="DOE Joint Genome Institute"/>
            <person name="Mondo S.J."/>
            <person name="Dannebaum R.O."/>
            <person name="Kuo R.C."/>
            <person name="Labutti K."/>
            <person name="Haridas S."/>
            <person name="Kuo A."/>
            <person name="Salamov A."/>
            <person name="Ahrendt S.R."/>
            <person name="Lipzen A."/>
            <person name="Sullivan W."/>
            <person name="Andreopoulos W.B."/>
            <person name="Clum A."/>
            <person name="Lindquist E."/>
            <person name="Daum C."/>
            <person name="Ramamoorthy G.K."/>
            <person name="Gryganskyi A."/>
            <person name="Culley D."/>
            <person name="Magnuson J.K."/>
            <person name="James T.Y."/>
            <person name="O'Malley M.A."/>
            <person name="Stajich J.E."/>
            <person name="Spatafora J.W."/>
            <person name="Visel A."/>
            <person name="Grigoriev I.V."/>
        </authorList>
    </citation>
    <scope>NUCLEOTIDE SEQUENCE [LARGE SCALE GENOMIC DNA]</scope>
    <source>
        <strain evidence="15 16">CBS 931.73</strain>
    </source>
</reference>
<dbReference type="STRING" id="1314790.A0A1Y1XY44"/>
<dbReference type="GO" id="GO:0016787">
    <property type="term" value="F:hydrolase activity"/>
    <property type="evidence" value="ECO:0007669"/>
    <property type="project" value="UniProtKB-KW"/>
</dbReference>
<evidence type="ECO:0000256" key="3">
    <source>
        <dbReference type="ARBA" id="ARBA00022741"/>
    </source>
</evidence>
<dbReference type="SUPFAM" id="SSF52540">
    <property type="entry name" value="P-loop containing nucleoside triphosphate hydrolases"/>
    <property type="match status" value="2"/>
</dbReference>
<dbReference type="SMART" id="SM00487">
    <property type="entry name" value="DEXDc"/>
    <property type="match status" value="1"/>
</dbReference>
<dbReference type="InParanoid" id="A0A1Y1XY44"/>
<dbReference type="AlphaFoldDB" id="A0A1Y1XY44"/>
<dbReference type="GO" id="GO:0008094">
    <property type="term" value="F:ATP-dependent activity, acting on DNA"/>
    <property type="evidence" value="ECO:0007669"/>
    <property type="project" value="TreeGrafter"/>
</dbReference>
<evidence type="ECO:0000256" key="1">
    <source>
        <dbReference type="ARBA" id="ARBA00004123"/>
    </source>
</evidence>
<feature type="domain" description="Helicase C-terminal" evidence="14">
    <location>
        <begin position="612"/>
        <end position="772"/>
    </location>
</feature>
<feature type="domain" description="Helicase ATP-binding" evidence="13">
    <location>
        <begin position="263"/>
        <end position="475"/>
    </location>
</feature>
<dbReference type="InterPro" id="IPR038718">
    <property type="entry name" value="SNF2-like_sf"/>
</dbReference>
<dbReference type="InterPro" id="IPR050496">
    <property type="entry name" value="SNF2_RAD54_helicase_repair"/>
</dbReference>
<feature type="compositionally biased region" description="Polar residues" evidence="12">
    <location>
        <begin position="931"/>
        <end position="952"/>
    </location>
</feature>
<evidence type="ECO:0000313" key="16">
    <source>
        <dbReference type="Proteomes" id="UP000193498"/>
    </source>
</evidence>
<comment type="similarity">
    <text evidence="2">Belongs to the SNF2/RAD54 helicase family.</text>
</comment>
<feature type="region of interest" description="Disordered" evidence="12">
    <location>
        <begin position="984"/>
        <end position="1003"/>
    </location>
</feature>
<gene>
    <name evidence="15" type="ORF">K493DRAFT_380445</name>
</gene>
<dbReference type="GO" id="GO:0005524">
    <property type="term" value="F:ATP binding"/>
    <property type="evidence" value="ECO:0007669"/>
    <property type="project" value="InterPro"/>
</dbReference>
<keyword evidence="16" id="KW-1185">Reference proteome</keyword>
<dbReference type="InterPro" id="IPR000330">
    <property type="entry name" value="SNF2_N"/>
</dbReference>
<keyword evidence="4" id="KW-0227">DNA damage</keyword>
<keyword evidence="7" id="KW-0067">ATP-binding</keyword>
<dbReference type="PANTHER" id="PTHR45629">
    <property type="entry name" value="SNF2/RAD54 FAMILY MEMBER"/>
    <property type="match status" value="1"/>
</dbReference>
<evidence type="ECO:0000256" key="5">
    <source>
        <dbReference type="ARBA" id="ARBA00022801"/>
    </source>
</evidence>
<evidence type="ECO:0000256" key="2">
    <source>
        <dbReference type="ARBA" id="ARBA00007025"/>
    </source>
</evidence>
<sequence>MTKKEVENEQKRLKKTQDRILKLREQMSALEDKLDSQELTQRVVESTQKKLVKLESQLETLLQDEKDIMSRLVSSEKKISIMENASSASAHVGESERERLIRTGKITPFSNLGGLEKTIKSVKLESKSMRDLKRPALSLDDVTLPKSKRTHSPGGQSDGNDSDFIKSDSEEDYNDESMLDLFPDDIDDEGDLEETDKQSSKGKTKQGRNKEQYRFSPNFDPMSEAQMPHPSIPDATFDGGFRVPGDIYSNLFDYQKTCNQWLWELHCQEVGGIIGDEMGLGKTVQVISYLGALMYSGMMDKPVLIVCPATLLKQWVKEFHRWWPPMRVAILHSSGSGLSLLRDNIQGSSGVLPLDDEDDSDDYAKPKKKGKSKGKKKNFEAKDRPEVEHLVERIYSQGHVLVTTYACVSNYRRHLLTRKWGYVILDEGHKIRNPDAEVTLACKRLKTPHRIILSGTPIQNNLTELWSLFDFVFPGRLGTLPVFQSQFAIPINIGGFANANNFQVQTAYKCACILRDLINPYLLRRMKVDVATDLPKKSEQVLFCRLTPQQREAYETFLRSNEMESILSGRRHALFGIDIVRKICNHPDLITLDLLREKNSSYGQPEKSGKMQVVKALLELWKPQNHRVLLFSQTRQMQDILEQFIQSLGYEYRRMDGTTPIQYRIPLVEEFNTHEEIYVFLLTTKVGGLGLNLTSADRVIIYDPDWNPSTDMQARERAWRLGQKKEVTIFRLMTSGTIEEKIYHRQIFKQFLTNKILKDPKQKRFFQAHDLHDLFKLGTDEEETETGVIFAGTEILKKNRPKSQAKSEAKAKPNDLQALPDVAGVEDYKFPDAQSSATTDPSENNDEDRILSSLFELTGIHSALKHDTLLDAARQEDILVEQEANRIAERAVAALRASRKKRNRSDIGVPTWTGRSGTAGAMATAKPRFGQKQNPNLPTFGAQPSKSDPDTQSSPRFGSGSMSGFRGNSGDVSSSSILKNLRDRGVSEGTDAPSSPSMLDPDSQEGLILKIRDYLYAYGGRASTSDIVTNFKLKIRGEEVAVFRKMLKSIATFEKDPSSGKGWWCLKAEFV</sequence>
<evidence type="ECO:0000256" key="10">
    <source>
        <dbReference type="ARBA" id="ARBA00023242"/>
    </source>
</evidence>
<dbReference type="InterPro" id="IPR014001">
    <property type="entry name" value="Helicase_ATP-bd"/>
</dbReference>
<feature type="region of interest" description="Disordered" evidence="12">
    <location>
        <begin position="136"/>
        <end position="218"/>
    </location>
</feature>
<keyword evidence="8" id="KW-0238">DNA-binding</keyword>
<comment type="subcellular location">
    <subcellularLocation>
        <location evidence="1">Nucleus</location>
    </subcellularLocation>
</comment>
<keyword evidence="5" id="KW-0378">Hydrolase</keyword>
<dbReference type="OrthoDB" id="413460at2759"/>
<dbReference type="CDD" id="cd18793">
    <property type="entry name" value="SF2_C_SNF"/>
    <property type="match status" value="1"/>
</dbReference>
<dbReference type="InterPro" id="IPR058951">
    <property type="entry name" value="WHD_Rad26_CSB-like"/>
</dbReference>
<dbReference type="PROSITE" id="PS51194">
    <property type="entry name" value="HELICASE_CTER"/>
    <property type="match status" value="1"/>
</dbReference>
<comment type="caution">
    <text evidence="15">The sequence shown here is derived from an EMBL/GenBank/DDBJ whole genome shotgun (WGS) entry which is preliminary data.</text>
</comment>
<evidence type="ECO:0000256" key="11">
    <source>
        <dbReference type="SAM" id="Coils"/>
    </source>
</evidence>
<dbReference type="FunCoup" id="A0A1Y1XY44">
    <property type="interactions" value="353"/>
</dbReference>
<evidence type="ECO:0000256" key="6">
    <source>
        <dbReference type="ARBA" id="ARBA00022806"/>
    </source>
</evidence>
<evidence type="ECO:0008006" key="17">
    <source>
        <dbReference type="Google" id="ProtNLM"/>
    </source>
</evidence>
<dbReference type="Pfam" id="PF00176">
    <property type="entry name" value="SNF2-rel_dom"/>
    <property type="match status" value="1"/>
</dbReference>
<dbReference type="CDD" id="cd18000">
    <property type="entry name" value="DEXHc_ERCC6"/>
    <property type="match status" value="1"/>
</dbReference>
<evidence type="ECO:0000259" key="14">
    <source>
        <dbReference type="PROSITE" id="PS51194"/>
    </source>
</evidence>
<proteinExistence type="inferred from homology"/>
<dbReference type="PANTHER" id="PTHR45629:SF7">
    <property type="entry name" value="DNA EXCISION REPAIR PROTEIN ERCC-6-RELATED"/>
    <property type="match status" value="1"/>
</dbReference>
<dbReference type="SMART" id="SM00490">
    <property type="entry name" value="HELICc"/>
    <property type="match status" value="1"/>
</dbReference>
<dbReference type="Pfam" id="PF25875">
    <property type="entry name" value="WHD_Rad26_CSB"/>
    <property type="match status" value="1"/>
</dbReference>
<organism evidence="15 16">
    <name type="scientific">Basidiobolus meristosporus CBS 931.73</name>
    <dbReference type="NCBI Taxonomy" id="1314790"/>
    <lineage>
        <taxon>Eukaryota</taxon>
        <taxon>Fungi</taxon>
        <taxon>Fungi incertae sedis</taxon>
        <taxon>Zoopagomycota</taxon>
        <taxon>Entomophthoromycotina</taxon>
        <taxon>Basidiobolomycetes</taxon>
        <taxon>Basidiobolales</taxon>
        <taxon>Basidiobolaceae</taxon>
        <taxon>Basidiobolus</taxon>
    </lineage>
</organism>
<feature type="compositionally biased region" description="Acidic residues" evidence="12">
    <location>
        <begin position="169"/>
        <end position="194"/>
    </location>
</feature>
<dbReference type="Gene3D" id="3.40.50.300">
    <property type="entry name" value="P-loop containing nucleotide triphosphate hydrolases"/>
    <property type="match status" value="1"/>
</dbReference>
<keyword evidence="9" id="KW-0234">DNA repair</keyword>
<feature type="compositionally biased region" description="Low complexity" evidence="12">
    <location>
        <begin position="953"/>
        <end position="970"/>
    </location>
</feature>
<evidence type="ECO:0000256" key="12">
    <source>
        <dbReference type="SAM" id="MobiDB-lite"/>
    </source>
</evidence>
<feature type="region of interest" description="Disordered" evidence="12">
    <location>
        <begin position="351"/>
        <end position="381"/>
    </location>
</feature>
<dbReference type="InterPro" id="IPR001650">
    <property type="entry name" value="Helicase_C-like"/>
</dbReference>
<keyword evidence="11" id="KW-0175">Coiled coil</keyword>
<dbReference type="InterPro" id="IPR049730">
    <property type="entry name" value="SNF2/RAD54-like_C"/>
</dbReference>
<evidence type="ECO:0000256" key="9">
    <source>
        <dbReference type="ARBA" id="ARBA00023204"/>
    </source>
</evidence>
<dbReference type="Gene3D" id="3.40.50.10810">
    <property type="entry name" value="Tandem AAA-ATPase domain"/>
    <property type="match status" value="2"/>
</dbReference>
<evidence type="ECO:0000256" key="7">
    <source>
        <dbReference type="ARBA" id="ARBA00022840"/>
    </source>
</evidence>
<dbReference type="Pfam" id="PF00271">
    <property type="entry name" value="Helicase_C"/>
    <property type="match status" value="1"/>
</dbReference>
<feature type="coiled-coil region" evidence="11">
    <location>
        <begin position="6"/>
        <end position="71"/>
    </location>
</feature>
<keyword evidence="6" id="KW-0347">Helicase</keyword>
<dbReference type="GO" id="GO:0006283">
    <property type="term" value="P:transcription-coupled nucleotide-excision repair"/>
    <property type="evidence" value="ECO:0007669"/>
    <property type="project" value="TreeGrafter"/>
</dbReference>
<name>A0A1Y1XY44_9FUNG</name>